<evidence type="ECO:0000256" key="2">
    <source>
        <dbReference type="PROSITE-ProRule" id="PRU00169"/>
    </source>
</evidence>
<evidence type="ECO:0000313" key="5">
    <source>
        <dbReference type="Proteomes" id="UP001216907"/>
    </source>
</evidence>
<reference evidence="4 5" key="1">
    <citation type="submission" date="2023-03" db="EMBL/GenBank/DDBJ databases">
        <title>Paludisphaera mucosa sp. nov. a novel planctomycete from northern fen.</title>
        <authorList>
            <person name="Ivanova A."/>
        </authorList>
    </citation>
    <scope>NUCLEOTIDE SEQUENCE [LARGE SCALE GENOMIC DNA]</scope>
    <source>
        <strain evidence="4 5">Pla2</strain>
    </source>
</reference>
<dbReference type="PANTHER" id="PTHR44591:SF3">
    <property type="entry name" value="RESPONSE REGULATORY DOMAIN-CONTAINING PROTEIN"/>
    <property type="match status" value="1"/>
</dbReference>
<keyword evidence="5" id="KW-1185">Reference proteome</keyword>
<evidence type="ECO:0000259" key="3">
    <source>
        <dbReference type="PROSITE" id="PS50110"/>
    </source>
</evidence>
<proteinExistence type="predicted"/>
<protein>
    <submittedName>
        <fullName evidence="4">Response regulator</fullName>
    </submittedName>
</protein>
<dbReference type="RefSeq" id="WP_277862068.1">
    <property type="nucleotide sequence ID" value="NZ_JARRAG010000002.1"/>
</dbReference>
<dbReference type="CDD" id="cd17580">
    <property type="entry name" value="REC_2_DhkD-like"/>
    <property type="match status" value="1"/>
</dbReference>
<dbReference type="InterPro" id="IPR001789">
    <property type="entry name" value="Sig_transdc_resp-reg_receiver"/>
</dbReference>
<evidence type="ECO:0000313" key="4">
    <source>
        <dbReference type="EMBL" id="MDG3005738.1"/>
    </source>
</evidence>
<name>A0ABT6FDS6_9BACT</name>
<sequence>MDQFSAGKSAVAAGLKILVVDDNVDAANMFAMLIQFEGHDVRTAFNGAQAIESVQAFTPDAVFLDISLPDMTGYRVAEQLRRIPALDKAMLVAMTGYSDEDHQARSEKAGFDHHVVKPADHAYVMQLLDQAACRR</sequence>
<feature type="modified residue" description="4-aspartylphosphate" evidence="2">
    <location>
        <position position="65"/>
    </location>
</feature>
<feature type="domain" description="Response regulatory" evidence="3">
    <location>
        <begin position="16"/>
        <end position="132"/>
    </location>
</feature>
<dbReference type="PANTHER" id="PTHR44591">
    <property type="entry name" value="STRESS RESPONSE REGULATOR PROTEIN 1"/>
    <property type="match status" value="1"/>
</dbReference>
<dbReference type="InterPro" id="IPR011006">
    <property type="entry name" value="CheY-like_superfamily"/>
</dbReference>
<keyword evidence="1 2" id="KW-0597">Phosphoprotein</keyword>
<dbReference type="Pfam" id="PF00072">
    <property type="entry name" value="Response_reg"/>
    <property type="match status" value="1"/>
</dbReference>
<dbReference type="InterPro" id="IPR050595">
    <property type="entry name" value="Bact_response_regulator"/>
</dbReference>
<accession>A0ABT6FDS6</accession>
<dbReference type="SMART" id="SM00448">
    <property type="entry name" value="REC"/>
    <property type="match status" value="1"/>
</dbReference>
<gene>
    <name evidence="4" type="ORF">PZE19_18275</name>
</gene>
<comment type="caution">
    <text evidence="4">The sequence shown here is derived from an EMBL/GenBank/DDBJ whole genome shotgun (WGS) entry which is preliminary data.</text>
</comment>
<dbReference type="EMBL" id="JARRAG010000002">
    <property type="protein sequence ID" value="MDG3005738.1"/>
    <property type="molecule type" value="Genomic_DNA"/>
</dbReference>
<dbReference type="Gene3D" id="3.40.50.2300">
    <property type="match status" value="1"/>
</dbReference>
<evidence type="ECO:0000256" key="1">
    <source>
        <dbReference type="ARBA" id="ARBA00022553"/>
    </source>
</evidence>
<dbReference type="PROSITE" id="PS50110">
    <property type="entry name" value="RESPONSE_REGULATORY"/>
    <property type="match status" value="1"/>
</dbReference>
<dbReference type="SUPFAM" id="SSF52172">
    <property type="entry name" value="CheY-like"/>
    <property type="match status" value="1"/>
</dbReference>
<organism evidence="4 5">
    <name type="scientific">Paludisphaera mucosa</name>
    <dbReference type="NCBI Taxonomy" id="3030827"/>
    <lineage>
        <taxon>Bacteria</taxon>
        <taxon>Pseudomonadati</taxon>
        <taxon>Planctomycetota</taxon>
        <taxon>Planctomycetia</taxon>
        <taxon>Isosphaerales</taxon>
        <taxon>Isosphaeraceae</taxon>
        <taxon>Paludisphaera</taxon>
    </lineage>
</organism>
<dbReference type="Proteomes" id="UP001216907">
    <property type="component" value="Unassembled WGS sequence"/>
</dbReference>